<dbReference type="SUPFAM" id="SSF50249">
    <property type="entry name" value="Nucleic acid-binding proteins"/>
    <property type="match status" value="3"/>
</dbReference>
<proteinExistence type="inferred from homology"/>
<keyword evidence="9" id="KW-1185">Reference proteome</keyword>
<dbReference type="InterPro" id="IPR031657">
    <property type="entry name" value="REPA_OB_2"/>
</dbReference>
<evidence type="ECO:0000256" key="3">
    <source>
        <dbReference type="ARBA" id="ARBA00022771"/>
    </source>
</evidence>
<dbReference type="PANTHER" id="PTHR47165:SF4">
    <property type="entry name" value="OS03G0429900 PROTEIN"/>
    <property type="match status" value="1"/>
</dbReference>
<feature type="domain" description="Replication factor A C-terminal" evidence="6">
    <location>
        <begin position="233"/>
        <end position="360"/>
    </location>
</feature>
<evidence type="ECO:0000259" key="6">
    <source>
        <dbReference type="Pfam" id="PF08646"/>
    </source>
</evidence>
<dbReference type="GO" id="GO:0003677">
    <property type="term" value="F:DNA binding"/>
    <property type="evidence" value="ECO:0007669"/>
    <property type="project" value="UniProtKB-KW"/>
</dbReference>
<organism evidence="8 9">
    <name type="scientific">Rhamnella rubrinervis</name>
    <dbReference type="NCBI Taxonomy" id="2594499"/>
    <lineage>
        <taxon>Eukaryota</taxon>
        <taxon>Viridiplantae</taxon>
        <taxon>Streptophyta</taxon>
        <taxon>Embryophyta</taxon>
        <taxon>Tracheophyta</taxon>
        <taxon>Spermatophyta</taxon>
        <taxon>Magnoliopsida</taxon>
        <taxon>eudicotyledons</taxon>
        <taxon>Gunneridae</taxon>
        <taxon>Pentapetalae</taxon>
        <taxon>rosids</taxon>
        <taxon>fabids</taxon>
        <taxon>Rosales</taxon>
        <taxon>Rhamnaceae</taxon>
        <taxon>rhamnoid group</taxon>
        <taxon>Rhamneae</taxon>
        <taxon>Rhamnella</taxon>
    </lineage>
</organism>
<evidence type="ECO:0000256" key="1">
    <source>
        <dbReference type="ARBA" id="ARBA00005690"/>
    </source>
</evidence>
<dbReference type="CDD" id="cd04476">
    <property type="entry name" value="RPA1_DBD_C"/>
    <property type="match status" value="1"/>
</dbReference>
<dbReference type="AlphaFoldDB" id="A0A8K0HBM2"/>
<dbReference type="GO" id="GO:0008270">
    <property type="term" value="F:zinc ion binding"/>
    <property type="evidence" value="ECO:0007669"/>
    <property type="project" value="UniProtKB-KW"/>
</dbReference>
<dbReference type="InterPro" id="IPR013955">
    <property type="entry name" value="Rep_factor-A_C"/>
</dbReference>
<dbReference type="InterPro" id="IPR047192">
    <property type="entry name" value="Euk_RPA1_DBD_C"/>
</dbReference>
<evidence type="ECO:0000313" key="9">
    <source>
        <dbReference type="Proteomes" id="UP000796880"/>
    </source>
</evidence>
<dbReference type="Proteomes" id="UP000796880">
    <property type="component" value="Unassembled WGS sequence"/>
</dbReference>
<protein>
    <submittedName>
        <fullName evidence="8">Uncharacterized protein</fullName>
    </submittedName>
</protein>
<dbReference type="EMBL" id="VOIH02000004">
    <property type="protein sequence ID" value="KAF3449597.1"/>
    <property type="molecule type" value="Genomic_DNA"/>
</dbReference>
<sequence length="396" mass="45874">MARAIKAIKDIHVGDKDWTAKVILIEKGTPRDAKSSPTKFQMFVFADAEGNRIQACIFGQDIHIFQKRLEIGKTYYISKANVKPCFVKNRIVPNPTQWIISYQTRIEEVIGAECLPDVEHSFVPFSRLHEYMDRQIDVDIIAMVIEMSPKKQICTRTGLSTIQELSLISEEMRILKLTMWDQFVANECTEIMEIVSKKPVIACHRLRVTSFNDDIISISDVSNVVEKRRSFWIRAKMNITKLDQNFWYMSCSKCGKATPYEYEEIFVCHSCNQDACKGEPRCRITVDLMDETSTMSAVIFGSDAEQIFGVTAMNLMNETMQDVEKIVALCPTEPLTMHIRATSYEYNNCINWRYMVLSIDRPPRSPLLTYGAENRRKKLHRWERKSSFNKRSLLRI</sequence>
<dbReference type="Pfam" id="PF08646">
    <property type="entry name" value="Rep_fac-A_C"/>
    <property type="match status" value="1"/>
</dbReference>
<evidence type="ECO:0000256" key="2">
    <source>
        <dbReference type="ARBA" id="ARBA00022723"/>
    </source>
</evidence>
<evidence type="ECO:0000313" key="8">
    <source>
        <dbReference type="EMBL" id="KAF3449597.1"/>
    </source>
</evidence>
<keyword evidence="2" id="KW-0479">Metal-binding</keyword>
<feature type="domain" description="Replication protein A OB" evidence="7">
    <location>
        <begin position="132"/>
        <end position="223"/>
    </location>
</feature>
<keyword evidence="5" id="KW-0238">DNA-binding</keyword>
<evidence type="ECO:0000256" key="4">
    <source>
        <dbReference type="ARBA" id="ARBA00022833"/>
    </source>
</evidence>
<dbReference type="PANTHER" id="PTHR47165">
    <property type="entry name" value="OS03G0429900 PROTEIN"/>
    <property type="match status" value="1"/>
</dbReference>
<evidence type="ECO:0000259" key="7">
    <source>
        <dbReference type="Pfam" id="PF16900"/>
    </source>
</evidence>
<dbReference type="Gene3D" id="2.40.50.140">
    <property type="entry name" value="Nucleic acid-binding proteins"/>
    <property type="match status" value="2"/>
</dbReference>
<keyword evidence="3" id="KW-0863">Zinc-finger</keyword>
<comment type="caution">
    <text evidence="8">The sequence shown here is derived from an EMBL/GenBank/DDBJ whole genome shotgun (WGS) entry which is preliminary data.</text>
</comment>
<dbReference type="InterPro" id="IPR012340">
    <property type="entry name" value="NA-bd_OB-fold"/>
</dbReference>
<gene>
    <name evidence="8" type="ORF">FNV43_RR10327</name>
</gene>
<name>A0A8K0HBM2_9ROSA</name>
<evidence type="ECO:0000256" key="5">
    <source>
        <dbReference type="ARBA" id="ARBA00023125"/>
    </source>
</evidence>
<accession>A0A8K0HBM2</accession>
<comment type="similarity">
    <text evidence="1">Belongs to the replication factor A protein 1 family.</text>
</comment>
<keyword evidence="4" id="KW-0862">Zinc</keyword>
<dbReference type="OrthoDB" id="1194401at2759"/>
<dbReference type="Pfam" id="PF16900">
    <property type="entry name" value="REPA_OB_2"/>
    <property type="match status" value="1"/>
</dbReference>
<reference evidence="8" key="1">
    <citation type="submission" date="2020-03" db="EMBL/GenBank/DDBJ databases">
        <title>A high-quality chromosome-level genome assembly of a woody plant with both climbing and erect habits, Rhamnella rubrinervis.</title>
        <authorList>
            <person name="Lu Z."/>
            <person name="Yang Y."/>
            <person name="Zhu X."/>
            <person name="Sun Y."/>
        </authorList>
    </citation>
    <scope>NUCLEOTIDE SEQUENCE</scope>
    <source>
        <strain evidence="8">BYM</strain>
        <tissue evidence="8">Leaf</tissue>
    </source>
</reference>